<comment type="caution">
    <text evidence="1">The sequence shown here is derived from an EMBL/GenBank/DDBJ whole genome shotgun (WGS) entry which is preliminary data.</text>
</comment>
<gene>
    <name evidence="1" type="ORF">R1flu_027976</name>
</gene>
<dbReference type="AlphaFoldDB" id="A0ABD1XPD6"/>
<name>A0ABD1XPD6_9MARC</name>
<organism evidence="1 2">
    <name type="scientific">Riccia fluitans</name>
    <dbReference type="NCBI Taxonomy" id="41844"/>
    <lineage>
        <taxon>Eukaryota</taxon>
        <taxon>Viridiplantae</taxon>
        <taxon>Streptophyta</taxon>
        <taxon>Embryophyta</taxon>
        <taxon>Marchantiophyta</taxon>
        <taxon>Marchantiopsida</taxon>
        <taxon>Marchantiidae</taxon>
        <taxon>Marchantiales</taxon>
        <taxon>Ricciaceae</taxon>
        <taxon>Riccia</taxon>
    </lineage>
</organism>
<evidence type="ECO:0000313" key="1">
    <source>
        <dbReference type="EMBL" id="KAL2609403.1"/>
    </source>
</evidence>
<dbReference type="Proteomes" id="UP001605036">
    <property type="component" value="Unassembled WGS sequence"/>
</dbReference>
<evidence type="ECO:0008006" key="3">
    <source>
        <dbReference type="Google" id="ProtNLM"/>
    </source>
</evidence>
<dbReference type="EMBL" id="JBHFFA010000008">
    <property type="protein sequence ID" value="KAL2609403.1"/>
    <property type="molecule type" value="Genomic_DNA"/>
</dbReference>
<proteinExistence type="predicted"/>
<protein>
    <recommendedName>
        <fullName evidence="3">Glutamine amidotransferase type-2 domain-containing protein</fullName>
    </recommendedName>
</protein>
<accession>A0ABD1XPD6</accession>
<keyword evidence="2" id="KW-1185">Reference proteome</keyword>
<sequence>MCGIGLIVAGVPIDGQFSPDDVEASGFCCYQELKATHRVLHPNHEELCRILSRRGPDRIGGRNLLLSLQSQYLENVEVETNSPETLGSGRFSCEETIQCSSLS</sequence>
<evidence type="ECO:0000313" key="2">
    <source>
        <dbReference type="Proteomes" id="UP001605036"/>
    </source>
</evidence>
<reference evidence="1 2" key="1">
    <citation type="submission" date="2024-09" db="EMBL/GenBank/DDBJ databases">
        <title>Chromosome-scale assembly of Riccia fluitans.</title>
        <authorList>
            <person name="Paukszto L."/>
            <person name="Sawicki J."/>
            <person name="Karawczyk K."/>
            <person name="Piernik-Szablinska J."/>
            <person name="Szczecinska M."/>
            <person name="Mazdziarz M."/>
        </authorList>
    </citation>
    <scope>NUCLEOTIDE SEQUENCE [LARGE SCALE GENOMIC DNA]</scope>
    <source>
        <strain evidence="1">Rf_01</strain>
        <tissue evidence="1">Aerial parts of the thallus</tissue>
    </source>
</reference>